<protein>
    <submittedName>
        <fullName evidence="1">Uncharacterized protein</fullName>
    </submittedName>
</protein>
<dbReference type="EMBL" id="JBBWUH010000003">
    <property type="protein sequence ID" value="KAK8173207.1"/>
    <property type="molecule type" value="Genomic_DNA"/>
</dbReference>
<organism evidence="1 2">
    <name type="scientific">Phyllosticta citrichinensis</name>
    <dbReference type="NCBI Taxonomy" id="1130410"/>
    <lineage>
        <taxon>Eukaryota</taxon>
        <taxon>Fungi</taxon>
        <taxon>Dikarya</taxon>
        <taxon>Ascomycota</taxon>
        <taxon>Pezizomycotina</taxon>
        <taxon>Dothideomycetes</taxon>
        <taxon>Dothideomycetes incertae sedis</taxon>
        <taxon>Botryosphaeriales</taxon>
        <taxon>Phyllostictaceae</taxon>
        <taxon>Phyllosticta</taxon>
    </lineage>
</organism>
<evidence type="ECO:0000313" key="1">
    <source>
        <dbReference type="EMBL" id="KAK8173207.1"/>
    </source>
</evidence>
<reference evidence="1 2" key="1">
    <citation type="journal article" date="2022" name="G3 (Bethesda)">
        <title>Enemy or ally: a genomic approach to elucidate the lifestyle of Phyllosticta citrichinaensis.</title>
        <authorList>
            <person name="Buijs V.A."/>
            <person name="Groenewald J.Z."/>
            <person name="Haridas S."/>
            <person name="LaButti K.M."/>
            <person name="Lipzen A."/>
            <person name="Martin F.M."/>
            <person name="Barry K."/>
            <person name="Grigoriev I.V."/>
            <person name="Crous P.W."/>
            <person name="Seidl M.F."/>
        </authorList>
    </citation>
    <scope>NUCLEOTIDE SEQUENCE [LARGE SCALE GENOMIC DNA]</scope>
    <source>
        <strain evidence="1 2">CBS 129764</strain>
    </source>
</reference>
<gene>
    <name evidence="1" type="ORF">IWX90DRAFT_136142</name>
</gene>
<proteinExistence type="predicted"/>
<accession>A0ABR1XYF8</accession>
<evidence type="ECO:0000313" key="2">
    <source>
        <dbReference type="Proteomes" id="UP001456524"/>
    </source>
</evidence>
<dbReference type="Proteomes" id="UP001456524">
    <property type="component" value="Unassembled WGS sequence"/>
</dbReference>
<name>A0ABR1XYF8_9PEZI</name>
<sequence>MTSRSGAKRRKVTASAPTRMLDFYRHYKDHDGYPSLSHWCGKCCLPPLFSFQVYVTYDVSAAERSGLEALAKRLHQTPLAGTLDASLIRLDLHFLEPNTSTKDCVAHHNHGKVFAFDDPSLRIMPSYICSGYHRWNSYFYKILNPDCDGAKSTSVSFDSESSDGATDGVPFLEEPTSIDAAQEASVYFYGSTDAKDCEVVYELAGAAGLTEW</sequence>
<comment type="caution">
    <text evidence="1">The sequence shown here is derived from an EMBL/GenBank/DDBJ whole genome shotgun (WGS) entry which is preliminary data.</text>
</comment>
<keyword evidence="2" id="KW-1185">Reference proteome</keyword>